<accession>A0ACB9PXK6</accession>
<protein>
    <submittedName>
        <fullName evidence="1">Uncharacterized protein</fullName>
    </submittedName>
</protein>
<reference evidence="1 2" key="1">
    <citation type="journal article" date="2022" name="DNA Res.">
        <title>Chromosomal-level genome assembly of the orchid tree Bauhinia variegata (Leguminosae; Cercidoideae) supports the allotetraploid origin hypothesis of Bauhinia.</title>
        <authorList>
            <person name="Zhong Y."/>
            <person name="Chen Y."/>
            <person name="Zheng D."/>
            <person name="Pang J."/>
            <person name="Liu Y."/>
            <person name="Luo S."/>
            <person name="Meng S."/>
            <person name="Qian L."/>
            <person name="Wei D."/>
            <person name="Dai S."/>
            <person name="Zhou R."/>
        </authorList>
    </citation>
    <scope>NUCLEOTIDE SEQUENCE [LARGE SCALE GENOMIC DNA]</scope>
    <source>
        <strain evidence="1">BV-YZ2020</strain>
    </source>
</reference>
<sequence length="568" mass="64296">MRKSAIVSNLQDGLSCIFVVLTHVLESYTGQFNVILLCTASYVMGLSLLWSSKRFGTISQAVALIAFGRASTIKNFVRHQLEEKVRKRGKNSAEASSDNKNRERGETSSEHQKGEDSQENKEISTNSGNGNRDEITEISSENLNRDDSRESRGTNYEHFDKEDYKDGREISSKHENEQQIKEAKGAVNLSTVLWIGSASICGIIANGIFIKYQKQWKKSFKLATLLLGAAHFLFYSGSFCYSFERPRRSPLFKIYRVFVAAVRKRKLKYPDCEGGYISKNHEQDFSFRKNGTIRLKPEFPSLWVWLDKAAIKTGEVEKQSCSVKEVREVKIFSSLMHMSFTFWPFSLVLASANTFFVEQAGALNPDFNVNYLFVVSAFANSLANSSFNFLREKRPKKGSSAFKLFLKKLERHKNRINIVRIGVGMGCAVVCCLVAGLLELHRLSLTKKGVSMSIAVLIPQFWLLGLTEGLVERGLQIFYSNYLPETMVGLVFPVAKFVSGAGKLLTVPCILILRSWIKESINDSHLDRYFLMLAVLNIVALGWFLSCAWRYGSYKEKNRNDEELGNEE</sequence>
<proteinExistence type="predicted"/>
<keyword evidence="2" id="KW-1185">Reference proteome</keyword>
<dbReference type="EMBL" id="CM039427">
    <property type="protein sequence ID" value="KAI4353261.1"/>
    <property type="molecule type" value="Genomic_DNA"/>
</dbReference>
<comment type="caution">
    <text evidence="1">The sequence shown here is derived from an EMBL/GenBank/DDBJ whole genome shotgun (WGS) entry which is preliminary data.</text>
</comment>
<evidence type="ECO:0000313" key="1">
    <source>
        <dbReference type="EMBL" id="KAI4353261.1"/>
    </source>
</evidence>
<organism evidence="1 2">
    <name type="scientific">Bauhinia variegata</name>
    <name type="common">Purple orchid tree</name>
    <name type="synonym">Phanera variegata</name>
    <dbReference type="NCBI Taxonomy" id="167791"/>
    <lineage>
        <taxon>Eukaryota</taxon>
        <taxon>Viridiplantae</taxon>
        <taxon>Streptophyta</taxon>
        <taxon>Embryophyta</taxon>
        <taxon>Tracheophyta</taxon>
        <taxon>Spermatophyta</taxon>
        <taxon>Magnoliopsida</taxon>
        <taxon>eudicotyledons</taxon>
        <taxon>Gunneridae</taxon>
        <taxon>Pentapetalae</taxon>
        <taxon>rosids</taxon>
        <taxon>fabids</taxon>
        <taxon>Fabales</taxon>
        <taxon>Fabaceae</taxon>
        <taxon>Cercidoideae</taxon>
        <taxon>Cercideae</taxon>
        <taxon>Bauhiniinae</taxon>
        <taxon>Bauhinia</taxon>
    </lineage>
</organism>
<name>A0ACB9PXK6_BAUVA</name>
<dbReference type="Proteomes" id="UP000828941">
    <property type="component" value="Chromosome 2"/>
</dbReference>
<evidence type="ECO:0000313" key="2">
    <source>
        <dbReference type="Proteomes" id="UP000828941"/>
    </source>
</evidence>
<gene>
    <name evidence="1" type="ORF">L6164_002224</name>
</gene>